<evidence type="ECO:0000256" key="1">
    <source>
        <dbReference type="SAM" id="MobiDB-lite"/>
    </source>
</evidence>
<gene>
    <name evidence="2" type="ORF">MNEG_3024</name>
</gene>
<feature type="region of interest" description="Disordered" evidence="1">
    <location>
        <begin position="245"/>
        <end position="271"/>
    </location>
</feature>
<sequence>MAGPVIEMVYDAKSLAMCLKMGDAANRLHIGTTSFKKLLRHVYKLEYWPVRQVQSAYKALRALAAWLPQCANFLKENVKSEIAAVRVWVRALLSDPRLYESEGVPKDVVRIIKAWHRRKYKHKINHRGEAEDEASDVEEESAGSRDLGQEEAAAVAAWVMGSEGPAALLEQGARVGAAVHEAAAGRRAVEAAERDATEPAGVTVVKQATVKTQRVVVQREHAAVETAAEALLALGMGVADSAAAADSGSADSCMTDAPWPYAERRPRPCTR</sequence>
<organism evidence="2 3">
    <name type="scientific">Monoraphidium neglectum</name>
    <dbReference type="NCBI Taxonomy" id="145388"/>
    <lineage>
        <taxon>Eukaryota</taxon>
        <taxon>Viridiplantae</taxon>
        <taxon>Chlorophyta</taxon>
        <taxon>core chlorophytes</taxon>
        <taxon>Chlorophyceae</taxon>
        <taxon>CS clade</taxon>
        <taxon>Sphaeropleales</taxon>
        <taxon>Selenastraceae</taxon>
        <taxon>Monoraphidium</taxon>
    </lineage>
</organism>
<accession>A0A0D2K346</accession>
<dbReference type="EMBL" id="KK100584">
    <property type="protein sequence ID" value="KIZ04933.1"/>
    <property type="molecule type" value="Genomic_DNA"/>
</dbReference>
<dbReference type="RefSeq" id="XP_013903952.1">
    <property type="nucleotide sequence ID" value="XM_014048498.1"/>
</dbReference>
<evidence type="ECO:0008006" key="4">
    <source>
        <dbReference type="Google" id="ProtNLM"/>
    </source>
</evidence>
<feature type="compositionally biased region" description="Acidic residues" evidence="1">
    <location>
        <begin position="130"/>
        <end position="141"/>
    </location>
</feature>
<dbReference type="AlphaFoldDB" id="A0A0D2K346"/>
<name>A0A0D2K346_9CHLO</name>
<dbReference type="Proteomes" id="UP000054498">
    <property type="component" value="Unassembled WGS sequence"/>
</dbReference>
<feature type="compositionally biased region" description="Basic and acidic residues" evidence="1">
    <location>
        <begin position="262"/>
        <end position="271"/>
    </location>
</feature>
<evidence type="ECO:0000313" key="3">
    <source>
        <dbReference type="Proteomes" id="UP000054498"/>
    </source>
</evidence>
<feature type="region of interest" description="Disordered" evidence="1">
    <location>
        <begin position="125"/>
        <end position="147"/>
    </location>
</feature>
<dbReference type="KEGG" id="mng:MNEG_3024"/>
<proteinExistence type="predicted"/>
<dbReference type="GeneID" id="25735902"/>
<protein>
    <recommendedName>
        <fullName evidence="4">RWP-RK domain-containing protein</fullName>
    </recommendedName>
</protein>
<reference evidence="2 3" key="1">
    <citation type="journal article" date="2013" name="BMC Genomics">
        <title>Reconstruction of the lipid metabolism for the microalga Monoraphidium neglectum from its genome sequence reveals characteristics suitable for biofuel production.</title>
        <authorList>
            <person name="Bogen C."/>
            <person name="Al-Dilaimi A."/>
            <person name="Albersmeier A."/>
            <person name="Wichmann J."/>
            <person name="Grundmann M."/>
            <person name="Rupp O."/>
            <person name="Lauersen K.J."/>
            <person name="Blifernez-Klassen O."/>
            <person name="Kalinowski J."/>
            <person name="Goesmann A."/>
            <person name="Mussgnug J.H."/>
            <person name="Kruse O."/>
        </authorList>
    </citation>
    <scope>NUCLEOTIDE SEQUENCE [LARGE SCALE GENOMIC DNA]</scope>
    <source>
        <strain evidence="2 3">SAG 48.87</strain>
    </source>
</reference>
<evidence type="ECO:0000313" key="2">
    <source>
        <dbReference type="EMBL" id="KIZ04933.1"/>
    </source>
</evidence>
<keyword evidence="3" id="KW-1185">Reference proteome</keyword>